<proteinExistence type="predicted"/>
<dbReference type="InterPro" id="IPR001375">
    <property type="entry name" value="Peptidase_S9_cat"/>
</dbReference>
<accession>A0A9P3PX69</accession>
<dbReference type="GO" id="GO:0006508">
    <property type="term" value="P:proteolysis"/>
    <property type="evidence" value="ECO:0007669"/>
    <property type="project" value="InterPro"/>
</dbReference>
<evidence type="ECO:0000259" key="1">
    <source>
        <dbReference type="Pfam" id="PF00326"/>
    </source>
</evidence>
<organism evidence="2 3">
    <name type="scientific">Lyophyllum shimeji</name>
    <name type="common">Hon-shimeji</name>
    <name type="synonym">Tricholoma shimeji</name>
    <dbReference type="NCBI Taxonomy" id="47721"/>
    <lineage>
        <taxon>Eukaryota</taxon>
        <taxon>Fungi</taxon>
        <taxon>Dikarya</taxon>
        <taxon>Basidiomycota</taxon>
        <taxon>Agaricomycotina</taxon>
        <taxon>Agaricomycetes</taxon>
        <taxon>Agaricomycetidae</taxon>
        <taxon>Agaricales</taxon>
        <taxon>Tricholomatineae</taxon>
        <taxon>Lyophyllaceae</taxon>
        <taxon>Lyophyllum</taxon>
    </lineage>
</organism>
<dbReference type="Gene3D" id="3.40.50.1820">
    <property type="entry name" value="alpha/beta hydrolase"/>
    <property type="match status" value="1"/>
</dbReference>
<dbReference type="PANTHER" id="PTHR43056:SF5">
    <property type="entry name" value="PEPTIDASE S9 PROLYL OLIGOPEPTIDASE CATALYTIC DOMAIN-CONTAINING PROTEIN"/>
    <property type="match status" value="1"/>
</dbReference>
<comment type="caution">
    <text evidence="2">The sequence shown here is derived from an EMBL/GenBank/DDBJ whole genome shotgun (WGS) entry which is preliminary data.</text>
</comment>
<evidence type="ECO:0000313" key="2">
    <source>
        <dbReference type="EMBL" id="GLB42902.1"/>
    </source>
</evidence>
<dbReference type="Gene3D" id="2.120.10.30">
    <property type="entry name" value="TolB, C-terminal domain"/>
    <property type="match status" value="1"/>
</dbReference>
<dbReference type="PANTHER" id="PTHR43056">
    <property type="entry name" value="PEPTIDASE S9 PROLYL OLIGOPEPTIDASE"/>
    <property type="match status" value="1"/>
</dbReference>
<dbReference type="AlphaFoldDB" id="A0A9P3PX69"/>
<evidence type="ECO:0000313" key="3">
    <source>
        <dbReference type="Proteomes" id="UP001063166"/>
    </source>
</evidence>
<dbReference type="GO" id="GO:0008236">
    <property type="term" value="F:serine-type peptidase activity"/>
    <property type="evidence" value="ECO:0007669"/>
    <property type="project" value="InterPro"/>
</dbReference>
<dbReference type="OrthoDB" id="43744at2759"/>
<dbReference type="SUPFAM" id="SSF82171">
    <property type="entry name" value="DPP6 N-terminal domain-like"/>
    <property type="match status" value="1"/>
</dbReference>
<dbReference type="Pfam" id="PF00326">
    <property type="entry name" value="Peptidase_S9"/>
    <property type="match status" value="1"/>
</dbReference>
<name>A0A9P3PX69_LYOSH</name>
<protein>
    <submittedName>
        <fullName evidence="2">Alpha beta-hydrolase</fullName>
    </submittedName>
</protein>
<dbReference type="SUPFAM" id="SSF53474">
    <property type="entry name" value="alpha/beta-Hydrolases"/>
    <property type="match status" value="1"/>
</dbReference>
<dbReference type="EMBL" id="BRPK01000012">
    <property type="protein sequence ID" value="GLB42902.1"/>
    <property type="molecule type" value="Genomic_DNA"/>
</dbReference>
<keyword evidence="3" id="KW-1185">Reference proteome</keyword>
<gene>
    <name evidence="2" type="ORF">LshimejAT787_1203510</name>
</gene>
<sequence>MTSQAAPFGTWSSPVTAEAITKGAVTFAEVIVDPVTSKVYHVEKRPSEGGRNILVDTETGQDLTPSEKEWNVRTGVHEYGGAAAIVHNDVVYFSHFADGRIYRLKIGGEPEAVTPESKVHRFANFDVHPVHTDLLVSVLEDHTTDEPSAIVNTLCIINTNTKTVHPLVSGADFYACPKFSPDGTRLAWQQWFHPDMPWEGGQIYLGDVAVNSDTLSIKNVAHIAGEAQKISAAFPSWASNDTLVFTSDESGYINPWKYQDGKATALFPSPVEQEFGCPMWQFQMFPYAILDKHEKYALFVTLKDGRHGLHIVDLAGGSPPRPLDTPYTVIDNIRSLSPENHEVVFTAAKVDEKSSIVKCKIADLISGSPTFTVLKAAKAPPFSLDLVSTPQPMTFKAPNGDPIHVVYYAPKNPDYAGSNIVGERPPCVVSVHGGPTGLRLQSLNWEVQYFTSRGWAWLDVNYGGSSGYGRDYIQRLAGQWGIVDVDDCIQAARIISSAPYDLVDPKRIVIRGGSAGGYTVLGALAMAPDVTTFAAGTSSYGISNLTPLGEHTHKFESRYMEKLIGGAQNEIPHVYSDRSPVNHADRIVAPLLILQGEIDRVVPKEQSEAIFKSVQSRGGIVEYKSYAGEGHGWRKEENIRDALEREIGFYERVLGLKN</sequence>
<dbReference type="InterPro" id="IPR011042">
    <property type="entry name" value="6-blade_b-propeller_TolB-like"/>
</dbReference>
<dbReference type="InterPro" id="IPR050585">
    <property type="entry name" value="Xaa-Pro_dipeptidyl-ppase/CocE"/>
</dbReference>
<reference evidence="2" key="1">
    <citation type="submission" date="2022-07" db="EMBL/GenBank/DDBJ databases">
        <title>The genome of Lyophyllum shimeji provides insight into the initial evolution of ectomycorrhizal fungal genome.</title>
        <authorList>
            <person name="Kobayashi Y."/>
            <person name="Shibata T."/>
            <person name="Hirakawa H."/>
            <person name="Shigenobu S."/>
            <person name="Nishiyama T."/>
            <person name="Yamada A."/>
            <person name="Hasebe M."/>
            <person name="Kawaguchi M."/>
        </authorList>
    </citation>
    <scope>NUCLEOTIDE SEQUENCE</scope>
    <source>
        <strain evidence="2">AT787</strain>
    </source>
</reference>
<dbReference type="Proteomes" id="UP001063166">
    <property type="component" value="Unassembled WGS sequence"/>
</dbReference>
<dbReference type="InterPro" id="IPR029058">
    <property type="entry name" value="AB_hydrolase_fold"/>
</dbReference>
<feature type="domain" description="Peptidase S9 prolyl oligopeptidase catalytic" evidence="1">
    <location>
        <begin position="442"/>
        <end position="655"/>
    </location>
</feature>